<dbReference type="InterPro" id="IPR039425">
    <property type="entry name" value="RNA_pol_sigma-70-like"/>
</dbReference>
<evidence type="ECO:0000313" key="8">
    <source>
        <dbReference type="EMBL" id="APZ95019.1"/>
    </source>
</evidence>
<organism evidence="8 9">
    <name type="scientific">Fuerstiella marisgermanici</name>
    <dbReference type="NCBI Taxonomy" id="1891926"/>
    <lineage>
        <taxon>Bacteria</taxon>
        <taxon>Pseudomonadati</taxon>
        <taxon>Planctomycetota</taxon>
        <taxon>Planctomycetia</taxon>
        <taxon>Planctomycetales</taxon>
        <taxon>Planctomycetaceae</taxon>
        <taxon>Fuerstiella</taxon>
    </lineage>
</organism>
<dbReference type="EMBL" id="CP017641">
    <property type="protein sequence ID" value="APZ95019.1"/>
    <property type="molecule type" value="Genomic_DNA"/>
</dbReference>
<keyword evidence="5" id="KW-0804">Transcription</keyword>
<dbReference type="OrthoDB" id="274519at2"/>
<dbReference type="Pfam" id="PF07638">
    <property type="entry name" value="Sigma70_ECF"/>
    <property type="match status" value="1"/>
</dbReference>
<dbReference type="GO" id="GO:0003677">
    <property type="term" value="F:DNA binding"/>
    <property type="evidence" value="ECO:0007669"/>
    <property type="project" value="UniProtKB-KW"/>
</dbReference>
<protein>
    <submittedName>
        <fullName evidence="8">RNA polymerase sigma factor</fullName>
    </submittedName>
</protein>
<evidence type="ECO:0000313" key="9">
    <source>
        <dbReference type="Proteomes" id="UP000187735"/>
    </source>
</evidence>
<dbReference type="GO" id="GO:0016987">
    <property type="term" value="F:sigma factor activity"/>
    <property type="evidence" value="ECO:0007669"/>
    <property type="project" value="UniProtKB-KW"/>
</dbReference>
<name>A0A1P8WLU8_9PLAN</name>
<feature type="domain" description="RNA polymerase sigma-70 ECF-like HTH" evidence="7">
    <location>
        <begin position="5"/>
        <end position="188"/>
    </location>
</feature>
<dbReference type="PANTHER" id="PTHR43133:SF8">
    <property type="entry name" value="RNA POLYMERASE SIGMA FACTOR HI_1459-RELATED"/>
    <property type="match status" value="1"/>
</dbReference>
<proteinExistence type="inferred from homology"/>
<dbReference type="InterPro" id="IPR053812">
    <property type="entry name" value="HTH_Sigma70_ECF-like"/>
</dbReference>
<accession>A0A1P8WLU8</accession>
<dbReference type="SUPFAM" id="SSF88946">
    <property type="entry name" value="Sigma2 domain of RNA polymerase sigma factors"/>
    <property type="match status" value="1"/>
</dbReference>
<dbReference type="InterPro" id="IPR013325">
    <property type="entry name" value="RNA_pol_sigma_r2"/>
</dbReference>
<dbReference type="SUPFAM" id="SSF88659">
    <property type="entry name" value="Sigma3 and sigma4 domains of RNA polymerase sigma factors"/>
    <property type="match status" value="1"/>
</dbReference>
<dbReference type="RefSeq" id="WP_077026238.1">
    <property type="nucleotide sequence ID" value="NZ_CP017641.1"/>
</dbReference>
<evidence type="ECO:0000256" key="4">
    <source>
        <dbReference type="ARBA" id="ARBA00023125"/>
    </source>
</evidence>
<comment type="similarity">
    <text evidence="1">Belongs to the sigma-70 factor family. ECF subfamily.</text>
</comment>
<dbReference type="InterPro" id="IPR013324">
    <property type="entry name" value="RNA_pol_sigma_r3/r4-like"/>
</dbReference>
<sequence>MLSDQQFAELMAKTRSGDQDAARELVRQYEPEIRRAARLRLTDPRLRRIVDSIDICQSVFGRFFKSATDGSFDLEKPEQLLVLLTTMTRNRIIDEHRRQTTQKRNRPEPDGRPFDPCSVIEDSPGPRTAAAARELLSEVRSRLTADELQIADLRNAGKSWEEVATELSESADGLRKRLERALDRVRAEIEASPIG</sequence>
<dbReference type="GO" id="GO:0006352">
    <property type="term" value="P:DNA-templated transcription initiation"/>
    <property type="evidence" value="ECO:0007669"/>
    <property type="project" value="InterPro"/>
</dbReference>
<reference evidence="8 9" key="1">
    <citation type="journal article" date="2016" name="Front. Microbiol.">
        <title>Fuerstia marisgermanicae gen. nov., sp. nov., an Unusual Member of the Phylum Planctomycetes from the German Wadden Sea.</title>
        <authorList>
            <person name="Kohn T."/>
            <person name="Heuer A."/>
            <person name="Jogler M."/>
            <person name="Vollmers J."/>
            <person name="Boedeker C."/>
            <person name="Bunk B."/>
            <person name="Rast P."/>
            <person name="Borchert D."/>
            <person name="Glockner I."/>
            <person name="Freese H.M."/>
            <person name="Klenk H.P."/>
            <person name="Overmann J."/>
            <person name="Kaster A.K."/>
            <person name="Rohde M."/>
            <person name="Wiegand S."/>
            <person name="Jogler C."/>
        </authorList>
    </citation>
    <scope>NUCLEOTIDE SEQUENCE [LARGE SCALE GENOMIC DNA]</scope>
    <source>
        <strain evidence="8 9">NH11</strain>
    </source>
</reference>
<gene>
    <name evidence="8" type="ORF">Fuma_04671</name>
</gene>
<evidence type="ECO:0000256" key="3">
    <source>
        <dbReference type="ARBA" id="ARBA00023082"/>
    </source>
</evidence>
<evidence type="ECO:0000256" key="5">
    <source>
        <dbReference type="ARBA" id="ARBA00023163"/>
    </source>
</evidence>
<keyword evidence="9" id="KW-1185">Reference proteome</keyword>
<evidence type="ECO:0000256" key="1">
    <source>
        <dbReference type="ARBA" id="ARBA00010641"/>
    </source>
</evidence>
<dbReference type="NCBIfam" id="TIGR02937">
    <property type="entry name" value="sigma70-ECF"/>
    <property type="match status" value="1"/>
</dbReference>
<dbReference type="InterPro" id="IPR036388">
    <property type="entry name" value="WH-like_DNA-bd_sf"/>
</dbReference>
<evidence type="ECO:0000256" key="6">
    <source>
        <dbReference type="SAM" id="MobiDB-lite"/>
    </source>
</evidence>
<dbReference type="Gene3D" id="1.10.10.10">
    <property type="entry name" value="Winged helix-like DNA-binding domain superfamily/Winged helix DNA-binding domain"/>
    <property type="match status" value="1"/>
</dbReference>
<dbReference type="KEGG" id="fmr:Fuma_04671"/>
<dbReference type="PANTHER" id="PTHR43133">
    <property type="entry name" value="RNA POLYMERASE ECF-TYPE SIGMA FACTO"/>
    <property type="match status" value="1"/>
</dbReference>
<evidence type="ECO:0000256" key="2">
    <source>
        <dbReference type="ARBA" id="ARBA00023015"/>
    </source>
</evidence>
<keyword evidence="3" id="KW-0731">Sigma factor</keyword>
<dbReference type="Gene3D" id="1.10.1740.10">
    <property type="match status" value="1"/>
</dbReference>
<dbReference type="AlphaFoldDB" id="A0A1P8WLU8"/>
<evidence type="ECO:0000259" key="7">
    <source>
        <dbReference type="Pfam" id="PF07638"/>
    </source>
</evidence>
<keyword evidence="2" id="KW-0805">Transcription regulation</keyword>
<dbReference type="STRING" id="1891926.Fuma_04671"/>
<keyword evidence="4" id="KW-0238">DNA-binding</keyword>
<dbReference type="InterPro" id="IPR014284">
    <property type="entry name" value="RNA_pol_sigma-70_dom"/>
</dbReference>
<feature type="region of interest" description="Disordered" evidence="6">
    <location>
        <begin position="93"/>
        <end position="115"/>
    </location>
</feature>
<dbReference type="Proteomes" id="UP000187735">
    <property type="component" value="Chromosome"/>
</dbReference>